<evidence type="ECO:0000313" key="2">
    <source>
        <dbReference type="EMBL" id="ELR65967.1"/>
    </source>
</evidence>
<sequence>MKEKPHNFSNTLVIFSRFARVFFYVVPVILFANNFKDLNLEF</sequence>
<comment type="caution">
    <text evidence="2">The sequence shown here is derived from an EMBL/GenBank/DDBJ whole genome shotgun (WGS) entry which is preliminary data.</text>
</comment>
<keyword evidence="3" id="KW-1185">Reference proteome</keyword>
<keyword evidence="1" id="KW-1133">Transmembrane helix</keyword>
<gene>
    <name evidence="2" type="ORF">C942_00593</name>
</gene>
<reference evidence="2 3" key="1">
    <citation type="submission" date="2012-12" db="EMBL/GenBank/DDBJ databases">
        <title>Genome Assembly of Photobacterium sp. AK15.</title>
        <authorList>
            <person name="Khatri I."/>
            <person name="Vaidya B."/>
            <person name="Srinivas T.N.R."/>
            <person name="Subramanian S."/>
            <person name="Pinnaka A."/>
        </authorList>
    </citation>
    <scope>NUCLEOTIDE SEQUENCE [LARGE SCALE GENOMIC DNA]</scope>
    <source>
        <strain evidence="2 3">AK15</strain>
    </source>
</reference>
<dbReference type="AlphaFoldDB" id="L8JEW4"/>
<dbReference type="EMBL" id="AMZO01000015">
    <property type="protein sequence ID" value="ELR65967.1"/>
    <property type="molecule type" value="Genomic_DNA"/>
</dbReference>
<evidence type="ECO:0000313" key="3">
    <source>
        <dbReference type="Proteomes" id="UP000011134"/>
    </source>
</evidence>
<organism evidence="2 3">
    <name type="scientific">Photobacterium marinum</name>
    <dbReference type="NCBI Taxonomy" id="1056511"/>
    <lineage>
        <taxon>Bacteria</taxon>
        <taxon>Pseudomonadati</taxon>
        <taxon>Pseudomonadota</taxon>
        <taxon>Gammaproteobacteria</taxon>
        <taxon>Vibrionales</taxon>
        <taxon>Vibrionaceae</taxon>
        <taxon>Photobacterium</taxon>
    </lineage>
</organism>
<name>L8JEW4_9GAMM</name>
<keyword evidence="1" id="KW-0472">Membrane</keyword>
<dbReference type="Proteomes" id="UP000011134">
    <property type="component" value="Unassembled WGS sequence"/>
</dbReference>
<evidence type="ECO:0000256" key="1">
    <source>
        <dbReference type="SAM" id="Phobius"/>
    </source>
</evidence>
<protein>
    <submittedName>
        <fullName evidence="2">Uncharacterized protein</fullName>
    </submittedName>
</protein>
<proteinExistence type="predicted"/>
<accession>L8JEW4</accession>
<feature type="transmembrane region" description="Helical" evidence="1">
    <location>
        <begin position="12"/>
        <end position="32"/>
    </location>
</feature>
<dbReference type="PATRIC" id="fig|1056511.3.peg.2082"/>
<keyword evidence="1" id="KW-0812">Transmembrane</keyword>